<accession>A0A0N0G6B2</accession>
<feature type="domain" description="Thiazolinyl imine reductase-like C-terminal" evidence="2">
    <location>
        <begin position="148"/>
        <end position="248"/>
    </location>
</feature>
<evidence type="ECO:0000313" key="3">
    <source>
        <dbReference type="EMBL" id="RMV33673.1"/>
    </source>
</evidence>
<dbReference type="Proteomes" id="UP000271631">
    <property type="component" value="Unassembled WGS sequence"/>
</dbReference>
<dbReference type="PIRSF" id="PIRSF017494">
    <property type="entry name" value="Thiaz_red"/>
    <property type="match status" value="1"/>
</dbReference>
<dbReference type="InterPro" id="IPR010091">
    <property type="entry name" value="Thiazolinyl_imide_reductase"/>
</dbReference>
<evidence type="ECO:0000259" key="2">
    <source>
        <dbReference type="Pfam" id="PF21390"/>
    </source>
</evidence>
<dbReference type="Pfam" id="PF21390">
    <property type="entry name" value="Irp3-like_C"/>
    <property type="match status" value="1"/>
</dbReference>
<dbReference type="AlphaFoldDB" id="A0A0N0G6B2"/>
<dbReference type="InterPro" id="IPR000683">
    <property type="entry name" value="Gfo/Idh/MocA-like_OxRdtase_N"/>
</dbReference>
<protein>
    <submittedName>
        <fullName evidence="3">Bactin synthetase, thiazolinyl reductase component</fullName>
    </submittedName>
</protein>
<dbReference type="RefSeq" id="WP_054069014.1">
    <property type="nucleotide sequence ID" value="NZ_JAEVFP010000010.1"/>
</dbReference>
<dbReference type="InterPro" id="IPR036291">
    <property type="entry name" value="NAD(P)-bd_dom_sf"/>
</dbReference>
<dbReference type="Gene3D" id="3.40.50.720">
    <property type="entry name" value="NAD(P)-binding Rossmann-like Domain"/>
    <property type="match status" value="2"/>
</dbReference>
<dbReference type="SUPFAM" id="SSF51735">
    <property type="entry name" value="NAD(P)-binding Rossmann-fold domains"/>
    <property type="match status" value="1"/>
</dbReference>
<dbReference type="GO" id="GO:0000166">
    <property type="term" value="F:nucleotide binding"/>
    <property type="evidence" value="ECO:0007669"/>
    <property type="project" value="InterPro"/>
</dbReference>
<comment type="caution">
    <text evidence="3">The sequence shown here is derived from an EMBL/GenBank/DDBJ whole genome shotgun (WGS) entry which is preliminary data.</text>
</comment>
<dbReference type="InterPro" id="IPR048655">
    <property type="entry name" value="Irp3-like_C"/>
</dbReference>
<dbReference type="NCBIfam" id="TIGR01761">
    <property type="entry name" value="thiaz-red"/>
    <property type="match status" value="1"/>
</dbReference>
<organism evidence="3 4">
    <name type="scientific">Pseudomonas syringae pv. maculicola</name>
    <dbReference type="NCBI Taxonomy" id="59511"/>
    <lineage>
        <taxon>Bacteria</taxon>
        <taxon>Pseudomonadati</taxon>
        <taxon>Pseudomonadota</taxon>
        <taxon>Gammaproteobacteria</taxon>
        <taxon>Pseudomonadales</taxon>
        <taxon>Pseudomonadaceae</taxon>
        <taxon>Pseudomonas</taxon>
    </lineage>
</organism>
<proteinExistence type="predicted"/>
<sequence length="360" mass="39625">MKRPLKVLVVGAKFGELYLNSFLLEQPGLQLAGLLANGSPRARALANAFGIALYTDIEQLPDDLDIACVVVRSAVVGGAGGQLTESLLRRGLHVIQEHPVHPDELVRHQQLATRMGCQYIVNSFYPHTEAGRCWAGTAQRISRLLEGRKPNLAQLTTSRQLLYSGLDLLFQALGCDLARQVSVSLLDDDDDFHTLSLNLPDSRVLLRLQRWMAADDPDLHSLVMHQLNLAWPSGYLSLDATYGPVNWTPALHAEAHDDDRQTLYTSNADYLQHATAMPLHPAASHWRSAHEIEGPAGVGWLLQQLLAVLQGRPRADGLQADYQLAVARLWQDILRCAGPAEQRMASAPLFIDAAQLRAEG</sequence>
<dbReference type="Pfam" id="PF01408">
    <property type="entry name" value="GFO_IDH_MocA"/>
    <property type="match status" value="1"/>
</dbReference>
<evidence type="ECO:0000259" key="1">
    <source>
        <dbReference type="Pfam" id="PF01408"/>
    </source>
</evidence>
<evidence type="ECO:0000313" key="4">
    <source>
        <dbReference type="Proteomes" id="UP000271631"/>
    </source>
</evidence>
<feature type="domain" description="Gfo/Idh/MocA-like oxidoreductase N-terminal" evidence="1">
    <location>
        <begin position="5"/>
        <end position="122"/>
    </location>
</feature>
<reference evidence="3 4" key="1">
    <citation type="submission" date="2018-08" db="EMBL/GenBank/DDBJ databases">
        <title>Recombination of ecologically and evolutionarily significant loci maintains genetic cohesion in the Pseudomonas syringae species complex.</title>
        <authorList>
            <person name="Dillon M."/>
            <person name="Thakur S."/>
            <person name="Almeida R.N.D."/>
            <person name="Weir B.S."/>
            <person name="Guttman D.S."/>
        </authorList>
    </citation>
    <scope>NUCLEOTIDE SEQUENCE [LARGE SCALE GENOMIC DNA]</scope>
    <source>
        <strain evidence="3 4">ICMP 11281</strain>
    </source>
</reference>
<name>A0A0N0G6B2_PSEYM</name>
<dbReference type="EMBL" id="RBUQ01000234">
    <property type="protein sequence ID" value="RMV33673.1"/>
    <property type="molecule type" value="Genomic_DNA"/>
</dbReference>
<gene>
    <name evidence="3" type="ORF">ALP13_02384</name>
</gene>